<evidence type="ECO:0008006" key="3">
    <source>
        <dbReference type="Google" id="ProtNLM"/>
    </source>
</evidence>
<dbReference type="OrthoDB" id="1100436at2"/>
<sequence length="381" mass="43156">MKIVFLCGSLEPGRDGVGDYSRRLASELIRKQHEVAIVALNDRRITAVYHGSQASNEMNVPVLRLPAAMDERKRFDYANDFIKQFGPEWVSLQYVPFSFEKRGLPFSFSNHLKRIDGNFRWHIMFHELWVGLYGYSNFKLKMLGLLQKLIIKQMLAAIKPESVTTSIGIYKKNLGWKDVNLIPLFSNIPIVTPPPMQNDRSGNITAIHFGTFTSSLEDYKRQIDFLTAIGEKTGKTVCLQVIGDGGAHKEKALEISRQLLGKENVTDCGFQSEESVSGYMLKADIGISRADYALFGKSGSSMAMLEHGLPVLLRGDRPEDDMVGQDFPFKEQLLYTDDADKDLHKKEPVYFLNQVSDIFLDSLHEKDKEQDPNTLILVTRP</sequence>
<dbReference type="KEGG" id="cpi:Cpin_5872"/>
<reference evidence="1 2" key="2">
    <citation type="journal article" date="2010" name="Stand. Genomic Sci.">
        <title>Complete genome sequence of Chitinophaga pinensis type strain (UQM 2034).</title>
        <authorList>
            <person name="Glavina Del Rio T."/>
            <person name="Abt B."/>
            <person name="Spring S."/>
            <person name="Lapidus A."/>
            <person name="Nolan M."/>
            <person name="Tice H."/>
            <person name="Copeland A."/>
            <person name="Cheng J.F."/>
            <person name="Chen F."/>
            <person name="Bruce D."/>
            <person name="Goodwin L."/>
            <person name="Pitluck S."/>
            <person name="Ivanova N."/>
            <person name="Mavromatis K."/>
            <person name="Mikhailova N."/>
            <person name="Pati A."/>
            <person name="Chen A."/>
            <person name="Palaniappan K."/>
            <person name="Land M."/>
            <person name="Hauser L."/>
            <person name="Chang Y.J."/>
            <person name="Jeffries C.D."/>
            <person name="Chain P."/>
            <person name="Saunders E."/>
            <person name="Detter J.C."/>
            <person name="Brettin T."/>
            <person name="Rohde M."/>
            <person name="Goker M."/>
            <person name="Bristow J."/>
            <person name="Eisen J.A."/>
            <person name="Markowitz V."/>
            <person name="Hugenholtz P."/>
            <person name="Kyrpides N.C."/>
            <person name="Klenk H.P."/>
            <person name="Lucas S."/>
        </authorList>
    </citation>
    <scope>NUCLEOTIDE SEQUENCE [LARGE SCALE GENOMIC DNA]</scope>
    <source>
        <strain evidence="2">ATCC 43595 / DSM 2588 / LMG 13176 / NBRC 15968 / NCIMB 11800 / UQM 2034</strain>
    </source>
</reference>
<gene>
    <name evidence="1" type="ordered locus">Cpin_5872</name>
</gene>
<name>A0A979H0B9_CHIPD</name>
<dbReference type="AlphaFoldDB" id="A0A979H0B9"/>
<dbReference type="Gene3D" id="3.40.50.2000">
    <property type="entry name" value="Glycogen Phosphorylase B"/>
    <property type="match status" value="2"/>
</dbReference>
<accession>A0A979H0B9</accession>
<dbReference type="RefSeq" id="WP_012793456.1">
    <property type="nucleotide sequence ID" value="NC_013132.1"/>
</dbReference>
<dbReference type="EMBL" id="CP001699">
    <property type="protein sequence ID" value="ACU63290.1"/>
    <property type="molecule type" value="Genomic_DNA"/>
</dbReference>
<evidence type="ECO:0000313" key="2">
    <source>
        <dbReference type="Proteomes" id="UP000002215"/>
    </source>
</evidence>
<evidence type="ECO:0000313" key="1">
    <source>
        <dbReference type="EMBL" id="ACU63290.1"/>
    </source>
</evidence>
<dbReference type="Proteomes" id="UP000002215">
    <property type="component" value="Chromosome"/>
</dbReference>
<reference evidence="2" key="1">
    <citation type="submission" date="2009-08" db="EMBL/GenBank/DDBJ databases">
        <title>The complete genome of Chitinophaga pinensis DSM 2588.</title>
        <authorList>
            <consortium name="US DOE Joint Genome Institute (JGI-PGF)"/>
            <person name="Lucas S."/>
            <person name="Copeland A."/>
            <person name="Lapidus A."/>
            <person name="Glavina del Rio T."/>
            <person name="Dalin E."/>
            <person name="Tice H."/>
            <person name="Bruce D."/>
            <person name="Goodwin L."/>
            <person name="Pitluck S."/>
            <person name="Kyrpides N."/>
            <person name="Mavromatis K."/>
            <person name="Ivanova N."/>
            <person name="Mikhailova N."/>
            <person name="Sims D."/>
            <person name="Meinche L."/>
            <person name="Brettin T."/>
            <person name="Detter J.C."/>
            <person name="Han C."/>
            <person name="Larimer F."/>
            <person name="Land M."/>
            <person name="Hauser L."/>
            <person name="Markowitz V."/>
            <person name="Cheng J.-F."/>
            <person name="Hugenholtz P."/>
            <person name="Woyke T."/>
            <person name="Wu D."/>
            <person name="Spring S."/>
            <person name="Klenk H.-P."/>
            <person name="Eisen J.A."/>
        </authorList>
    </citation>
    <scope>NUCLEOTIDE SEQUENCE [LARGE SCALE GENOMIC DNA]</scope>
    <source>
        <strain evidence="2">ATCC 43595 / DSM 2588 / LMG 13176 / NBRC 15968 / NCIMB 11800 / UQM 2034</strain>
    </source>
</reference>
<dbReference type="SUPFAM" id="SSF53756">
    <property type="entry name" value="UDP-Glycosyltransferase/glycogen phosphorylase"/>
    <property type="match status" value="1"/>
</dbReference>
<protein>
    <recommendedName>
        <fullName evidence="3">Glycosyltransferase involved in cell wall biosynthesis</fullName>
    </recommendedName>
</protein>
<proteinExistence type="predicted"/>
<organism evidence="1 2">
    <name type="scientific">Chitinophaga pinensis (strain ATCC 43595 / DSM 2588 / LMG 13176 / NBRC 15968 / NCIMB 11800 / UQM 2034)</name>
    <dbReference type="NCBI Taxonomy" id="485918"/>
    <lineage>
        <taxon>Bacteria</taxon>
        <taxon>Pseudomonadati</taxon>
        <taxon>Bacteroidota</taxon>
        <taxon>Chitinophagia</taxon>
        <taxon>Chitinophagales</taxon>
        <taxon>Chitinophagaceae</taxon>
        <taxon>Chitinophaga</taxon>
    </lineage>
</organism>